<accession>A0ABW5UQE5</accession>
<feature type="chain" id="PRO_5045694531" description="Sn-glycerol-3-phosphate transporter" evidence="1">
    <location>
        <begin position="25"/>
        <end position="198"/>
    </location>
</feature>
<protein>
    <recommendedName>
        <fullName evidence="4">Sn-glycerol-3-phosphate transporter</fullName>
    </recommendedName>
</protein>
<dbReference type="EMBL" id="JBHUMV010000004">
    <property type="protein sequence ID" value="MFD2754660.1"/>
    <property type="molecule type" value="Genomic_DNA"/>
</dbReference>
<dbReference type="RefSeq" id="WP_066482897.1">
    <property type="nucleotide sequence ID" value="NZ_BCNT01000019.1"/>
</dbReference>
<feature type="signal peptide" evidence="1">
    <location>
        <begin position="1"/>
        <end position="24"/>
    </location>
</feature>
<evidence type="ECO:0000256" key="1">
    <source>
        <dbReference type="SAM" id="SignalP"/>
    </source>
</evidence>
<reference evidence="3" key="1">
    <citation type="journal article" date="2019" name="Int. J. Syst. Evol. Microbiol.">
        <title>The Global Catalogue of Microorganisms (GCM) 10K type strain sequencing project: providing services to taxonomists for standard genome sequencing and annotation.</title>
        <authorList>
            <consortium name="The Broad Institute Genomics Platform"/>
            <consortium name="The Broad Institute Genome Sequencing Center for Infectious Disease"/>
            <person name="Wu L."/>
            <person name="Ma J."/>
        </authorList>
    </citation>
    <scope>NUCLEOTIDE SEQUENCE [LARGE SCALE GENOMIC DNA]</scope>
    <source>
        <strain evidence="3">TISTR 1906</strain>
    </source>
</reference>
<proteinExistence type="predicted"/>
<organism evidence="2 3">
    <name type="scientific">Comamonas terrae</name>
    <dbReference type="NCBI Taxonomy" id="673548"/>
    <lineage>
        <taxon>Bacteria</taxon>
        <taxon>Pseudomonadati</taxon>
        <taxon>Pseudomonadota</taxon>
        <taxon>Betaproteobacteria</taxon>
        <taxon>Burkholderiales</taxon>
        <taxon>Comamonadaceae</taxon>
        <taxon>Comamonas</taxon>
    </lineage>
</organism>
<sequence>MRLPLTTAFLTGLGSLLFSLGAHAQSTPLAAAPEPAPAQGPAQGLAPGEPPSALSGWMFGYAPFDWHFSDAKKEHDFEPDEQKHAYVWLLQAEKQLDDRHVAGFAYFRNSFGQPSQYAYYGWRFRPFDSMPGLFVKLTGGVIHGYKYPYNKKIPFNNRHGWGITAIPALGYDFTPNWGGQINVLGNAGLMFQINYTVR</sequence>
<keyword evidence="1" id="KW-0732">Signal</keyword>
<name>A0ABW5UQE5_9BURK</name>
<evidence type="ECO:0008006" key="4">
    <source>
        <dbReference type="Google" id="ProtNLM"/>
    </source>
</evidence>
<dbReference type="Proteomes" id="UP001597463">
    <property type="component" value="Unassembled WGS sequence"/>
</dbReference>
<comment type="caution">
    <text evidence="2">The sequence shown here is derived from an EMBL/GenBank/DDBJ whole genome shotgun (WGS) entry which is preliminary data.</text>
</comment>
<keyword evidence="3" id="KW-1185">Reference proteome</keyword>
<evidence type="ECO:0000313" key="3">
    <source>
        <dbReference type="Proteomes" id="UP001597463"/>
    </source>
</evidence>
<gene>
    <name evidence="2" type="ORF">ACFSW6_11230</name>
</gene>
<evidence type="ECO:0000313" key="2">
    <source>
        <dbReference type="EMBL" id="MFD2754660.1"/>
    </source>
</evidence>